<feature type="compositionally biased region" description="Pro residues" evidence="2">
    <location>
        <begin position="213"/>
        <end position="223"/>
    </location>
</feature>
<accession>A0A653DGE0</accession>
<feature type="compositionally biased region" description="Polar residues" evidence="2">
    <location>
        <begin position="328"/>
        <end position="344"/>
    </location>
</feature>
<keyword evidence="3" id="KW-1133">Transmembrane helix</keyword>
<feature type="compositionally biased region" description="Polar residues" evidence="2">
    <location>
        <begin position="449"/>
        <end position="470"/>
    </location>
</feature>
<feature type="compositionally biased region" description="Polar residues" evidence="2">
    <location>
        <begin position="195"/>
        <end position="209"/>
    </location>
</feature>
<dbReference type="OrthoDB" id="19092at2759"/>
<feature type="region of interest" description="Disordered" evidence="2">
    <location>
        <begin position="1129"/>
        <end position="1149"/>
    </location>
</feature>
<feature type="region of interest" description="Disordered" evidence="2">
    <location>
        <begin position="195"/>
        <end position="234"/>
    </location>
</feature>
<protein>
    <submittedName>
        <fullName evidence="4">Uncharacterized protein</fullName>
    </submittedName>
</protein>
<evidence type="ECO:0000313" key="5">
    <source>
        <dbReference type="Proteomes" id="UP000410492"/>
    </source>
</evidence>
<gene>
    <name evidence="4" type="ORF">CALMAC_LOCUS17355</name>
</gene>
<feature type="region of interest" description="Disordered" evidence="2">
    <location>
        <begin position="1491"/>
        <end position="1512"/>
    </location>
</feature>
<feature type="compositionally biased region" description="Low complexity" evidence="2">
    <location>
        <begin position="346"/>
        <end position="367"/>
    </location>
</feature>
<evidence type="ECO:0000313" key="4">
    <source>
        <dbReference type="EMBL" id="VEN59271.1"/>
    </source>
</evidence>
<feature type="compositionally biased region" description="Basic and acidic residues" evidence="2">
    <location>
        <begin position="1137"/>
        <end position="1148"/>
    </location>
</feature>
<feature type="region of interest" description="Disordered" evidence="2">
    <location>
        <begin position="312"/>
        <end position="368"/>
    </location>
</feature>
<evidence type="ECO:0000256" key="1">
    <source>
        <dbReference type="SAM" id="Coils"/>
    </source>
</evidence>
<feature type="compositionally biased region" description="Basic residues" evidence="2">
    <location>
        <begin position="482"/>
        <end position="492"/>
    </location>
</feature>
<keyword evidence="1" id="KW-0175">Coiled coil</keyword>
<feature type="compositionally biased region" description="Polar residues" evidence="2">
    <location>
        <begin position="1404"/>
        <end position="1418"/>
    </location>
</feature>
<evidence type="ECO:0000256" key="3">
    <source>
        <dbReference type="SAM" id="Phobius"/>
    </source>
</evidence>
<feature type="compositionally biased region" description="Basic and acidic residues" evidence="2">
    <location>
        <begin position="1453"/>
        <end position="1471"/>
    </location>
</feature>
<dbReference type="Proteomes" id="UP000410492">
    <property type="component" value="Unassembled WGS sequence"/>
</dbReference>
<feature type="coiled-coil region" evidence="1">
    <location>
        <begin position="805"/>
        <end position="871"/>
    </location>
</feature>
<keyword evidence="3" id="KW-0472">Membrane</keyword>
<name>A0A653DGE0_CALMS</name>
<organism evidence="4 5">
    <name type="scientific">Callosobruchus maculatus</name>
    <name type="common">Southern cowpea weevil</name>
    <name type="synonym">Pulse bruchid</name>
    <dbReference type="NCBI Taxonomy" id="64391"/>
    <lineage>
        <taxon>Eukaryota</taxon>
        <taxon>Metazoa</taxon>
        <taxon>Ecdysozoa</taxon>
        <taxon>Arthropoda</taxon>
        <taxon>Hexapoda</taxon>
        <taxon>Insecta</taxon>
        <taxon>Pterygota</taxon>
        <taxon>Neoptera</taxon>
        <taxon>Endopterygota</taxon>
        <taxon>Coleoptera</taxon>
        <taxon>Polyphaga</taxon>
        <taxon>Cucujiformia</taxon>
        <taxon>Chrysomeloidea</taxon>
        <taxon>Chrysomelidae</taxon>
        <taxon>Bruchinae</taxon>
        <taxon>Bruchini</taxon>
        <taxon>Callosobruchus</taxon>
    </lineage>
</organism>
<feature type="compositionally biased region" description="Polar residues" evidence="2">
    <location>
        <begin position="665"/>
        <end position="681"/>
    </location>
</feature>
<dbReference type="EMBL" id="CAACVG010011957">
    <property type="protein sequence ID" value="VEN59271.1"/>
    <property type="molecule type" value="Genomic_DNA"/>
</dbReference>
<reference evidence="4 5" key="1">
    <citation type="submission" date="2019-01" db="EMBL/GenBank/DDBJ databases">
        <authorList>
            <person name="Sayadi A."/>
        </authorList>
    </citation>
    <scope>NUCLEOTIDE SEQUENCE [LARGE SCALE GENOMIC DNA]</scope>
</reference>
<feature type="region of interest" description="Disordered" evidence="2">
    <location>
        <begin position="1400"/>
        <end position="1471"/>
    </location>
</feature>
<keyword evidence="3" id="KW-0812">Transmembrane</keyword>
<feature type="region of interest" description="Disordered" evidence="2">
    <location>
        <begin position="661"/>
        <end position="707"/>
    </location>
</feature>
<keyword evidence="5" id="KW-1185">Reference proteome</keyword>
<feature type="region of interest" description="Disordered" evidence="2">
    <location>
        <begin position="447"/>
        <end position="531"/>
    </location>
</feature>
<proteinExistence type="predicted"/>
<feature type="transmembrane region" description="Helical" evidence="3">
    <location>
        <begin position="45"/>
        <end position="69"/>
    </location>
</feature>
<sequence>WWDEVMDIFDGWLDDNSALPSYDVMFARALARSVRNWSMPLHFPLFSLPMAGMLFFIFIFAHRALILFACCNQSPHLEQQKRVPAHHQQQQGYMSQAFKESGYESDSTLVFRRREETQQLNPREQREAYKTIQKGGDVPLYGLRKPAPERPKESELLEYIPISPTLTRIRVHKNITPQKEIICYPVTVHHQPPNTFSTYKRTAPSSVTYSNIPTPPPIPPPSPPRRRSSRNNPTLRLVSTMKVKTEKSPLCKRHETCFTTTSNIDKSKVSYLKDKITCKLSPTLGKRSASPKLKVVKKVTASPDLKNRVTSTLTTTKDPKTSLRKVQSKTNIHSSICRSKSCDTVRSPARPSSSRRSPSEESLASRRPCTRTFGTEKKKFDLRIQTPRIAKSPDLLSPTEVKKAVQTQTKSLNPIYKKSSAVLASTKNSKDKEFIPIKVGITDKARNVLRSNQPSSPTLTRASPCPSTSSDRSKVDAISPKQSRKLPAKLKTKLKDDKRTLKSRKEQINDDILKKDRDKARSKRDKTVDKSRKCVGKAEGSEIVKHLNILKENEQETPTLKEIRKQKEAIETNHFFQHLFLRNISPTPSTISKGSWIIEKTNQLQRRRPSFSEPSIGAMKIYLRHTKPVSDSKFVSLDARFRSRSASPKSVTFDTSAKLKDATKRSSSLPPKLVFSQTSRPVSPVVQHKKLVSPPPSPKLSRSPSSRKIMQIKADKRSQDCSLYICPSLNQSTTSLDSLKSEDYQRFFNEFMSASKKSDKFKDLNQFYSEIERVGRLEKVFCLKPRKKSEYEIVDFDRWMEVRTREKAEQELDVLYNRIREEEKEKGFLYLPKDVNKFRWRREYDRGLRVKEKSVEDIREEFERIKQEEAERGYIRRKELTYPKDTYKTLWRGNSVTNMAHTMVERRSQSEGRIRSARQRLLDEERLLDHGIGSRIWSSLSTEQVNILKAQLADIFNGQIPPKPKQDYSVQVPDDTKRIHVPALTVRRNSDSSEQIYKRSMPSMSEDDKKKISQTLSRELLDKIAQKRRDDKKALPLVAPKETLGAVAAAGAKIRYNPKKEEPPKALVKTNALTNGKISSETESGSTDESTRTVICVDKADDIKKKVEYFEKVKELEPYTPTIYTAGDDEIDEIEDDSPKAEEKKGDSKIFQSKSCQSMKEYFGESELVKYATVPSVRKHKPSKDLEARSTGISPIRSEVSMDSIMSNDSLYRSESPYEAERQALSKTGEVGRLKKKFEYWEDMYGNITLKRSRSESDINKFFPIPNFGYVDSLRRKYEYPAYSGRGRSRTRKGGVVSPIFLKAEDRFMPHINIISKIASLYAKQNSKNEKERQRSTAELAEILGCPIGEVEKLRDKFDSMEDISLVGHMYTSSPSIRELKDIAPYLAADWVSHRYPRYEDNTRSLSSPETSIASRDTSLVRKDRTRPKSTSPAPKPKKPPSPILKQPQKKSRSTDFRQNQKYDPKMHEPVARYQPIDVARYRHGWSGVAKPTVSFKEPEPPLPPPKGLRTDNVETDSQLILEGVTCIIISVYLLHDGR</sequence>
<feature type="non-terminal residue" evidence="4">
    <location>
        <position position="1"/>
    </location>
</feature>
<evidence type="ECO:0000256" key="2">
    <source>
        <dbReference type="SAM" id="MobiDB-lite"/>
    </source>
</evidence>
<feature type="compositionally biased region" description="Basic and acidic residues" evidence="2">
    <location>
        <begin position="493"/>
        <end position="531"/>
    </location>
</feature>